<comment type="caution">
    <text evidence="1">The sequence shown here is derived from an EMBL/GenBank/DDBJ whole genome shotgun (WGS) entry which is preliminary data.</text>
</comment>
<proteinExistence type="predicted"/>
<reference evidence="1 2" key="1">
    <citation type="journal article" date="2020" name="Microb. Ecol.">
        <title>Ecogenomics of the Marine Benthic Filamentous Cyanobacterium Adonisia.</title>
        <authorList>
            <person name="Walter J.M."/>
            <person name="Coutinho F.H."/>
            <person name="Leomil L."/>
            <person name="Hargreaves P.I."/>
            <person name="Campeao M.E."/>
            <person name="Vieira V.V."/>
            <person name="Silva B.S."/>
            <person name="Fistarol G.O."/>
            <person name="Salomon P.S."/>
            <person name="Sawabe T."/>
            <person name="Mino S."/>
            <person name="Hosokawa M."/>
            <person name="Miyashita H."/>
            <person name="Maruyama F."/>
            <person name="van Verk M.C."/>
            <person name="Dutilh B.E."/>
            <person name="Thompson C.C."/>
            <person name="Thompson F.L."/>
        </authorList>
    </citation>
    <scope>NUCLEOTIDE SEQUENCE [LARGE SCALE GENOMIC DNA]</scope>
    <source>
        <strain evidence="1 2">CCMR0082</strain>
    </source>
</reference>
<dbReference type="RefSeq" id="WP_163665024.1">
    <property type="nucleotide sequence ID" value="NZ_QZCE01000002.1"/>
</dbReference>
<sequence>MAEGDITIRIPGASPPIPEVVINCFPEGEDHYSIEPQGLAEVTERSVEGTPVITAPLGDWNNLTVLAKIPEEDALRLGAIARWSSREYKARRDGHLEMDFELEYVDPEPSPHSRVLISALTTPYGYEYGYPRYEVNLILPTDYRRRDGNNGAGIIYNLVQFAVTEV</sequence>
<evidence type="ECO:0000313" key="2">
    <source>
        <dbReference type="Proteomes" id="UP000473574"/>
    </source>
</evidence>
<protein>
    <submittedName>
        <fullName evidence="1">Uncharacterized protein</fullName>
    </submittedName>
</protein>
<gene>
    <name evidence="1" type="ORF">D0962_17770</name>
</gene>
<dbReference type="AlphaFoldDB" id="A0A6M0S964"/>
<accession>A0A6M0S964</accession>
<dbReference type="Proteomes" id="UP000473574">
    <property type="component" value="Unassembled WGS sequence"/>
</dbReference>
<evidence type="ECO:0000313" key="1">
    <source>
        <dbReference type="EMBL" id="NEZ64613.1"/>
    </source>
</evidence>
<name>A0A6M0S964_9CYAN</name>
<dbReference type="EMBL" id="QZCE01000002">
    <property type="protein sequence ID" value="NEZ64613.1"/>
    <property type="molecule type" value="Genomic_DNA"/>
</dbReference>
<organism evidence="1 2">
    <name type="scientific">Adonisia turfae CCMR0082</name>
    <dbReference type="NCBI Taxonomy" id="2304604"/>
    <lineage>
        <taxon>Bacteria</taxon>
        <taxon>Bacillati</taxon>
        <taxon>Cyanobacteriota</taxon>
        <taxon>Adonisia</taxon>
        <taxon>Adonisia turfae</taxon>
    </lineage>
</organism>